<organism evidence="1 2">
    <name type="scientific">Fadolivirus FV1/VV64</name>
    <dbReference type="NCBI Taxonomy" id="3070911"/>
    <lineage>
        <taxon>Viruses</taxon>
        <taxon>Varidnaviria</taxon>
        <taxon>Bamfordvirae</taxon>
        <taxon>Nucleocytoviricota</taxon>
        <taxon>Megaviricetes</taxon>
        <taxon>Imitervirales</taxon>
        <taxon>Mimiviridae</taxon>
        <taxon>Klosneuvirinae</taxon>
        <taxon>Fadolivirus</taxon>
        <taxon>Fadolivirus algeromassiliense</taxon>
    </lineage>
</organism>
<dbReference type="EMBL" id="MT418680">
    <property type="protein sequence ID" value="QKF94220.1"/>
    <property type="molecule type" value="Genomic_DNA"/>
</dbReference>
<protein>
    <submittedName>
        <fullName evidence="1">Uncharacterized protein</fullName>
    </submittedName>
</protein>
<keyword evidence="2" id="KW-1185">Reference proteome</keyword>
<name>A0A7D3QX75_9VIRU</name>
<proteinExistence type="predicted"/>
<accession>A0A7D3QX75</accession>
<evidence type="ECO:0000313" key="1">
    <source>
        <dbReference type="EMBL" id="QKF94220.1"/>
    </source>
</evidence>
<evidence type="ECO:0000313" key="2">
    <source>
        <dbReference type="Proteomes" id="UP001162001"/>
    </source>
</evidence>
<sequence>MADIHRIELDCPPGSTRPDTCLSIVLSGLELTEDDFVITSKFFGEWTFELKQEKNETYLKLKKEISERIKKLHDQGFIRYGSW</sequence>
<dbReference type="Proteomes" id="UP001162001">
    <property type="component" value="Segment"/>
</dbReference>
<reference evidence="1 2" key="1">
    <citation type="submission" date="2020-04" db="EMBL/GenBank/DDBJ databases">
        <title>Advantages and limits of metagenomic assembly and binning of a giant virus.</title>
        <authorList>
            <person name="Schulz F."/>
            <person name="Andreani J."/>
            <person name="Francis R."/>
            <person name="Boudjemaa H."/>
            <person name="Bou Khalil J.Y."/>
            <person name="Lee J."/>
            <person name="La Scola B."/>
            <person name="Woyke T."/>
        </authorList>
    </citation>
    <scope>NUCLEOTIDE SEQUENCE [LARGE SCALE GENOMIC DNA]</scope>
    <source>
        <strain evidence="1 2">FV1/VV64</strain>
    </source>
</reference>
<gene>
    <name evidence="1" type="ORF">Fadolivirus_1_762</name>
</gene>